<dbReference type="GO" id="GO:0003677">
    <property type="term" value="F:DNA binding"/>
    <property type="evidence" value="ECO:0007669"/>
    <property type="project" value="UniProtKB-KW"/>
</dbReference>
<dbReference type="PROSITE" id="PS50048">
    <property type="entry name" value="ZN2_CY6_FUNGAL_2"/>
    <property type="match status" value="1"/>
</dbReference>
<keyword evidence="8" id="KW-0175">Coiled coil</keyword>
<feature type="compositionally biased region" description="Low complexity" evidence="9">
    <location>
        <begin position="61"/>
        <end position="76"/>
    </location>
</feature>
<evidence type="ECO:0000256" key="8">
    <source>
        <dbReference type="SAM" id="Coils"/>
    </source>
</evidence>
<feature type="domain" description="Zn(2)-C6 fungal-type" evidence="11">
    <location>
        <begin position="101"/>
        <end position="131"/>
    </location>
</feature>
<dbReference type="AlphaFoldDB" id="A0A4C2E2W4"/>
<evidence type="ECO:0000256" key="1">
    <source>
        <dbReference type="ARBA" id="ARBA00004123"/>
    </source>
</evidence>
<dbReference type="GO" id="GO:0045944">
    <property type="term" value="P:positive regulation of transcription by RNA polymerase II"/>
    <property type="evidence" value="ECO:0007669"/>
    <property type="project" value="UniProtKB-ARBA"/>
</dbReference>
<feature type="compositionally biased region" description="Basic and acidic residues" evidence="9">
    <location>
        <begin position="1201"/>
        <end position="1223"/>
    </location>
</feature>
<accession>A0A4C2E2W4</accession>
<proteinExistence type="predicted"/>
<evidence type="ECO:0000256" key="9">
    <source>
        <dbReference type="SAM" id="MobiDB-lite"/>
    </source>
</evidence>
<keyword evidence="10" id="KW-0812">Transmembrane</keyword>
<dbReference type="OrthoDB" id="1924787at2759"/>
<evidence type="ECO:0000256" key="3">
    <source>
        <dbReference type="ARBA" id="ARBA00022833"/>
    </source>
</evidence>
<dbReference type="Pfam" id="PF04082">
    <property type="entry name" value="Fungal_trans"/>
    <property type="match status" value="1"/>
</dbReference>
<dbReference type="EMBL" id="BIMX01000005">
    <property type="protein sequence ID" value="GCE98500.1"/>
    <property type="molecule type" value="Genomic_DNA"/>
</dbReference>
<feature type="region of interest" description="Disordered" evidence="9">
    <location>
        <begin position="906"/>
        <end position="954"/>
    </location>
</feature>
<feature type="transmembrane region" description="Helical" evidence="10">
    <location>
        <begin position="579"/>
        <end position="597"/>
    </location>
</feature>
<dbReference type="InterPro" id="IPR007219">
    <property type="entry name" value="XnlR_reg_dom"/>
</dbReference>
<dbReference type="InterPro" id="IPR001138">
    <property type="entry name" value="Zn2Cys6_DnaBD"/>
</dbReference>
<comment type="subcellular location">
    <subcellularLocation>
        <location evidence="1">Nucleus</location>
    </subcellularLocation>
</comment>
<organism evidence="12 13">
    <name type="scientific">Zygosaccharomyces mellis</name>
    <dbReference type="NCBI Taxonomy" id="42258"/>
    <lineage>
        <taxon>Eukaryota</taxon>
        <taxon>Fungi</taxon>
        <taxon>Dikarya</taxon>
        <taxon>Ascomycota</taxon>
        <taxon>Saccharomycotina</taxon>
        <taxon>Saccharomycetes</taxon>
        <taxon>Saccharomycetales</taxon>
        <taxon>Saccharomycetaceae</taxon>
        <taxon>Zygosaccharomyces</taxon>
    </lineage>
</organism>
<dbReference type="InterPro" id="IPR036864">
    <property type="entry name" value="Zn2-C6_fun-type_DNA-bd_sf"/>
</dbReference>
<keyword evidence="2" id="KW-0479">Metal-binding</keyword>
<dbReference type="SMART" id="SM00906">
    <property type="entry name" value="Fungal_trans"/>
    <property type="match status" value="1"/>
</dbReference>
<dbReference type="SUPFAM" id="SSF57701">
    <property type="entry name" value="Zn2/Cys6 DNA-binding domain"/>
    <property type="match status" value="1"/>
</dbReference>
<dbReference type="PANTHER" id="PTHR46910">
    <property type="entry name" value="TRANSCRIPTION FACTOR PDR1"/>
    <property type="match status" value="1"/>
</dbReference>
<dbReference type="PROSITE" id="PS00463">
    <property type="entry name" value="ZN2_CY6_FUNGAL_1"/>
    <property type="match status" value="1"/>
</dbReference>
<dbReference type="Pfam" id="PF00172">
    <property type="entry name" value="Zn_clus"/>
    <property type="match status" value="1"/>
</dbReference>
<evidence type="ECO:0000256" key="6">
    <source>
        <dbReference type="ARBA" id="ARBA00023163"/>
    </source>
</evidence>
<feature type="compositionally biased region" description="Low complexity" evidence="9">
    <location>
        <begin position="1116"/>
        <end position="1127"/>
    </location>
</feature>
<evidence type="ECO:0000313" key="12">
    <source>
        <dbReference type="EMBL" id="GCE98500.1"/>
    </source>
</evidence>
<dbReference type="CDD" id="cd15485">
    <property type="entry name" value="ZIP_Cat8"/>
    <property type="match status" value="1"/>
</dbReference>
<feature type="region of interest" description="Disordered" evidence="9">
    <location>
        <begin position="741"/>
        <end position="772"/>
    </location>
</feature>
<evidence type="ECO:0000256" key="2">
    <source>
        <dbReference type="ARBA" id="ARBA00022723"/>
    </source>
</evidence>
<dbReference type="GO" id="GO:0005634">
    <property type="term" value="C:nucleus"/>
    <property type="evidence" value="ECO:0007669"/>
    <property type="project" value="UniProtKB-SubCell"/>
</dbReference>
<evidence type="ECO:0000256" key="10">
    <source>
        <dbReference type="SAM" id="Phobius"/>
    </source>
</evidence>
<feature type="region of interest" description="Disordered" evidence="9">
    <location>
        <begin position="1109"/>
        <end position="1134"/>
    </location>
</feature>
<dbReference type="Gene3D" id="4.10.240.10">
    <property type="entry name" value="Zn(2)-C6 fungal-type DNA-binding domain"/>
    <property type="match status" value="1"/>
</dbReference>
<evidence type="ECO:0000256" key="5">
    <source>
        <dbReference type="ARBA" id="ARBA00023125"/>
    </source>
</evidence>
<evidence type="ECO:0000313" key="13">
    <source>
        <dbReference type="Proteomes" id="UP000301737"/>
    </source>
</evidence>
<protein>
    <recommendedName>
        <fullName evidence="11">Zn(2)-C6 fungal-type domain-containing protein</fullName>
    </recommendedName>
</protein>
<evidence type="ECO:0000259" key="11">
    <source>
        <dbReference type="PROSITE" id="PS50048"/>
    </source>
</evidence>
<dbReference type="InterPro" id="IPR050987">
    <property type="entry name" value="AtrR-like"/>
</dbReference>
<keyword evidence="3" id="KW-0862">Zinc</keyword>
<feature type="transmembrane region" description="Helical" evidence="10">
    <location>
        <begin position="519"/>
        <end position="539"/>
    </location>
</feature>
<dbReference type="PANTHER" id="PTHR46910:SF12">
    <property type="entry name" value="REGULATORY PROTEIN CAT8"/>
    <property type="match status" value="1"/>
</dbReference>
<feature type="region of interest" description="Disordered" evidence="9">
    <location>
        <begin position="1"/>
        <end position="94"/>
    </location>
</feature>
<gene>
    <name evidence="12" type="ORF">ZYGM_003797</name>
</gene>
<dbReference type="SMART" id="SM00066">
    <property type="entry name" value="GAL4"/>
    <property type="match status" value="1"/>
</dbReference>
<sequence length="1232" mass="137668">MREDANTRENNRNTRVPTTGMMQGPRYIRTLGSQSLGGLANNNSRRSSISPPYGDDDSKESSSIPQSAPMAASSSQNGQKEGGNGSVPSPTASQNLRVAQACDRCRSKKTKCDGKRPQCSQCAAVGFECKISDRLSRRAFPRGYTETLEERVRELEAENRRLVALCDIKEQQIHLFSQQHSPSGRRKDDERMLRELQSANGGSLNVSSTNLYLLNTGPHQRQGPQGPQQQLSYEKKQPHICDGLCCAGKLHVKPVSTNLNDPTSVSFEQSEAPGLPAVQALTSVTTREQSNQLATLVALSVPRSTEEILFIPQLLARIRQIYGFTSKQCLYTVSLLSSLKSNLPEPHLVGYKPLETLGSTNLGEMDDLEQFFTEMFKFKLESTSPSSYADDVRLNLSEIEELIFLFFEHSSIHIPILAKDEFYHYFNQFKENVLQNLDFLKTPLQGVALAARRGKIISYKIFGCILLVLCQLGLLTKIKTEKLETGSKHHKLVSYYHKAISLAYMNPYFGVLSTSLQSLQFLSLVLFYFLNIGNISAIYELRGRVVSMAQQLRLHRCPSAVLGGAGFTMNKREQGDRRVLFWGIYYLDVFSALQLGVPRLIKDFEIECALPVADNDDRTVNLAGQKIRLEGQVTNYSLAIIRFSKILGNILDSIFKRGMTESITKQVSLIHENALDNWRHGLPKELMFELDVNGTINIDEFNRLKQMNVTVQRSENMVLLVMYFLAKCMIHLPVVATRPLPTNDSSESDGISTATSNYPNGDAKDGSTDGNQITADRSSSSYVLLQQATNTMLNVLGSLKTLFLPLPLNISRTKARFALLSARGSLEYTKGGALFLDNKSLLLDVIKDLEDDRKLDLPGVISWNSLKLLDMSINLLLQPPNTEVEKLDKLLKKKLNHYNRLMGKPTIKQDTATKSSNLKSACSEEVNDTPSAKRIKVEGTPIPPTALQKEQEQRRLNIQEQAPVLLEEKLRTQPHHQQVQLPQTAFAEALQLDPVLNNNISYNNVPPPAVNDTPHDRQHQNHYNVQMNTQDPDPDARNNDKLHGLFHVPSTTNFLMDEPTTSQLNLLLGTTELGVLDPTQQLNSNIPGSSDTLGLNSEPSGLNLSNLFGLEGSTEQPPTNTNTNQPNKDNSGGFNFAVDASLGLAPLLAWSPDHNGIVLDNIEDEEAPNLQQEQLQQEQLQHHHNLVQPRMDMDINIDQDLGVRRPERSRGRGRPPKHEDNLHDLFCWQNPR</sequence>
<keyword evidence="5" id="KW-0238">DNA-binding</keyword>
<evidence type="ECO:0000256" key="4">
    <source>
        <dbReference type="ARBA" id="ARBA00023015"/>
    </source>
</evidence>
<keyword evidence="7" id="KW-0539">Nucleus</keyword>
<keyword evidence="4" id="KW-0805">Transcription regulation</keyword>
<keyword evidence="13" id="KW-1185">Reference proteome</keyword>
<keyword evidence="10" id="KW-0472">Membrane</keyword>
<feature type="coiled-coil region" evidence="8">
    <location>
        <begin position="145"/>
        <end position="172"/>
    </location>
</feature>
<dbReference type="Proteomes" id="UP000301737">
    <property type="component" value="Unassembled WGS sequence"/>
</dbReference>
<dbReference type="FunFam" id="4.10.240.10:FF:000007">
    <property type="entry name" value="C6 transcription factor FacB"/>
    <property type="match status" value="1"/>
</dbReference>
<feature type="compositionally biased region" description="Polar residues" evidence="9">
    <location>
        <begin position="908"/>
        <end position="920"/>
    </location>
</feature>
<dbReference type="GO" id="GO:0006351">
    <property type="term" value="P:DNA-templated transcription"/>
    <property type="evidence" value="ECO:0007669"/>
    <property type="project" value="InterPro"/>
</dbReference>
<dbReference type="CDD" id="cd00067">
    <property type="entry name" value="GAL4"/>
    <property type="match status" value="1"/>
</dbReference>
<dbReference type="GO" id="GO:0000981">
    <property type="term" value="F:DNA-binding transcription factor activity, RNA polymerase II-specific"/>
    <property type="evidence" value="ECO:0007669"/>
    <property type="project" value="InterPro"/>
</dbReference>
<feature type="region of interest" description="Disordered" evidence="9">
    <location>
        <begin position="1193"/>
        <end position="1224"/>
    </location>
</feature>
<dbReference type="CDD" id="cd12148">
    <property type="entry name" value="fungal_TF_MHR"/>
    <property type="match status" value="1"/>
</dbReference>
<keyword evidence="10" id="KW-1133">Transmembrane helix</keyword>
<comment type="caution">
    <text evidence="12">The sequence shown here is derived from an EMBL/GenBank/DDBJ whole genome shotgun (WGS) entry which is preliminary data.</text>
</comment>
<dbReference type="GO" id="GO:0008270">
    <property type="term" value="F:zinc ion binding"/>
    <property type="evidence" value="ECO:0007669"/>
    <property type="project" value="InterPro"/>
</dbReference>
<evidence type="ECO:0000256" key="7">
    <source>
        <dbReference type="ARBA" id="ARBA00023242"/>
    </source>
</evidence>
<reference evidence="12 13" key="1">
    <citation type="submission" date="2019-01" db="EMBL/GenBank/DDBJ databases">
        <title>Draft Genome Sequencing of Zygosaccharomyces mellis Ca-7.</title>
        <authorList>
            <person name="Shiwa Y."/>
            <person name="Kanesaki Y."/>
            <person name="Ishige T."/>
            <person name="Mura K."/>
            <person name="Hori T."/>
            <person name="Tamura T."/>
        </authorList>
    </citation>
    <scope>NUCLEOTIDE SEQUENCE [LARGE SCALE GENOMIC DNA]</scope>
    <source>
        <strain evidence="12 13">Ca-7</strain>
    </source>
</reference>
<feature type="compositionally biased region" description="Basic and acidic residues" evidence="9">
    <location>
        <begin position="1"/>
        <end position="12"/>
    </location>
</feature>
<feature type="compositionally biased region" description="Polar residues" evidence="9">
    <location>
        <begin position="741"/>
        <end position="759"/>
    </location>
</feature>
<keyword evidence="6" id="KW-0804">Transcription</keyword>
<name>A0A4C2E2W4_9SACH</name>
<feature type="transmembrane region" description="Helical" evidence="10">
    <location>
        <begin position="457"/>
        <end position="475"/>
    </location>
</feature>